<evidence type="ECO:0000256" key="5">
    <source>
        <dbReference type="ARBA" id="ARBA00025050"/>
    </source>
</evidence>
<sequence>MNDLIKKQLQDAQANMDKAIDHCEAELTKIRAGKASAGMLDGIFVDYYGSATALSQVASINTPDARTLLVQPWEKNMLVPIERAIMEANIGINPQNDGIVIRLVVPPLTEERRKDLVKKVKEEAERGKITVRNIRKDANEKIKRLKGESVSDDEIKTGEAEVQKITDAYIIKVDKHAELKEKDIMTV</sequence>
<dbReference type="InterPro" id="IPR036191">
    <property type="entry name" value="RRF_sf"/>
</dbReference>
<dbReference type="CDD" id="cd00520">
    <property type="entry name" value="RRF"/>
    <property type="match status" value="1"/>
</dbReference>
<dbReference type="Gene3D" id="1.10.132.20">
    <property type="entry name" value="Ribosome-recycling factor"/>
    <property type="match status" value="1"/>
</dbReference>
<evidence type="ECO:0000313" key="8">
    <source>
        <dbReference type="EMBL" id="AOM77555.1"/>
    </source>
</evidence>
<protein>
    <recommendedName>
        <fullName evidence="6">Ribosome-recycling factor</fullName>
        <shortName evidence="6">RRF</shortName>
    </recommendedName>
    <alternativeName>
        <fullName evidence="6">Ribosome-releasing factor</fullName>
    </alternativeName>
</protein>
<feature type="domain" description="Ribosome recycling factor" evidence="7">
    <location>
        <begin position="24"/>
        <end position="185"/>
    </location>
</feature>
<comment type="function">
    <text evidence="5 6">Responsible for the release of ribosomes from messenger RNA at the termination of protein biosynthesis. May increase the efficiency of translation by recycling ribosomes from one round of translation to another.</text>
</comment>
<gene>
    <name evidence="6" type="primary">frr</name>
    <name evidence="8" type="ORF">BFS30_10485</name>
</gene>
<evidence type="ECO:0000256" key="6">
    <source>
        <dbReference type="HAMAP-Rule" id="MF_00040"/>
    </source>
</evidence>
<dbReference type="PANTHER" id="PTHR20982">
    <property type="entry name" value="RIBOSOME RECYCLING FACTOR"/>
    <property type="match status" value="1"/>
</dbReference>
<keyword evidence="9" id="KW-1185">Reference proteome</keyword>
<dbReference type="NCBIfam" id="TIGR00496">
    <property type="entry name" value="frr"/>
    <property type="match status" value="1"/>
</dbReference>
<proteinExistence type="inferred from homology"/>
<dbReference type="FunFam" id="3.30.1360.40:FF:000001">
    <property type="entry name" value="Ribosome-recycling factor"/>
    <property type="match status" value="1"/>
</dbReference>
<dbReference type="InterPro" id="IPR023584">
    <property type="entry name" value="Ribosome_recyc_fac_dom"/>
</dbReference>
<comment type="subcellular location">
    <subcellularLocation>
        <location evidence="1 6">Cytoplasm</location>
    </subcellularLocation>
</comment>
<name>A0A1D7QFZ7_9SPHI</name>
<dbReference type="KEGG" id="psty:BFS30_10485"/>
<evidence type="ECO:0000256" key="3">
    <source>
        <dbReference type="ARBA" id="ARBA00022490"/>
    </source>
</evidence>
<dbReference type="PANTHER" id="PTHR20982:SF3">
    <property type="entry name" value="MITOCHONDRIAL RIBOSOME RECYCLING FACTOR PSEUDO 1"/>
    <property type="match status" value="1"/>
</dbReference>
<evidence type="ECO:0000256" key="2">
    <source>
        <dbReference type="ARBA" id="ARBA00005912"/>
    </source>
</evidence>
<dbReference type="Gene3D" id="3.30.1360.40">
    <property type="match status" value="1"/>
</dbReference>
<dbReference type="GO" id="GO:0006415">
    <property type="term" value="P:translational termination"/>
    <property type="evidence" value="ECO:0007669"/>
    <property type="project" value="UniProtKB-UniRule"/>
</dbReference>
<keyword evidence="3 6" id="KW-0963">Cytoplasm</keyword>
<dbReference type="SUPFAM" id="SSF55194">
    <property type="entry name" value="Ribosome recycling factor, RRF"/>
    <property type="match status" value="1"/>
</dbReference>
<dbReference type="RefSeq" id="WP_069379245.1">
    <property type="nucleotide sequence ID" value="NZ_CP017141.1"/>
</dbReference>
<evidence type="ECO:0000256" key="4">
    <source>
        <dbReference type="ARBA" id="ARBA00022917"/>
    </source>
</evidence>
<dbReference type="FunFam" id="1.10.132.20:FF:000001">
    <property type="entry name" value="Ribosome-recycling factor"/>
    <property type="match status" value="1"/>
</dbReference>
<dbReference type="OrthoDB" id="9804006at2"/>
<organism evidence="8 9">
    <name type="scientific">Pedobacter steynii</name>
    <dbReference type="NCBI Taxonomy" id="430522"/>
    <lineage>
        <taxon>Bacteria</taxon>
        <taxon>Pseudomonadati</taxon>
        <taxon>Bacteroidota</taxon>
        <taxon>Sphingobacteriia</taxon>
        <taxon>Sphingobacteriales</taxon>
        <taxon>Sphingobacteriaceae</taxon>
        <taxon>Pedobacter</taxon>
    </lineage>
</organism>
<evidence type="ECO:0000313" key="9">
    <source>
        <dbReference type="Proteomes" id="UP000094313"/>
    </source>
</evidence>
<dbReference type="Pfam" id="PF01765">
    <property type="entry name" value="RRF"/>
    <property type="match status" value="1"/>
</dbReference>
<reference evidence="8 9" key="1">
    <citation type="submission" date="2016-08" db="EMBL/GenBank/DDBJ databases">
        <authorList>
            <person name="Seilhamer J.J."/>
        </authorList>
    </citation>
    <scope>NUCLEOTIDE SEQUENCE [LARGE SCALE GENOMIC DNA]</scope>
    <source>
        <strain evidence="8 9">DX4</strain>
    </source>
</reference>
<keyword evidence="4 6" id="KW-0648">Protein biosynthesis</keyword>
<evidence type="ECO:0000256" key="1">
    <source>
        <dbReference type="ARBA" id="ARBA00004496"/>
    </source>
</evidence>
<dbReference type="AlphaFoldDB" id="A0A1D7QFZ7"/>
<dbReference type="EMBL" id="CP017141">
    <property type="protein sequence ID" value="AOM77555.1"/>
    <property type="molecule type" value="Genomic_DNA"/>
</dbReference>
<comment type="similarity">
    <text evidence="2 6">Belongs to the RRF family.</text>
</comment>
<evidence type="ECO:0000259" key="7">
    <source>
        <dbReference type="Pfam" id="PF01765"/>
    </source>
</evidence>
<dbReference type="Proteomes" id="UP000094313">
    <property type="component" value="Chromosome"/>
</dbReference>
<dbReference type="GO" id="GO:0043023">
    <property type="term" value="F:ribosomal large subunit binding"/>
    <property type="evidence" value="ECO:0007669"/>
    <property type="project" value="TreeGrafter"/>
</dbReference>
<dbReference type="HAMAP" id="MF_00040">
    <property type="entry name" value="RRF"/>
    <property type="match status" value="1"/>
</dbReference>
<accession>A0A1D7QFZ7</accession>
<dbReference type="GO" id="GO:0005737">
    <property type="term" value="C:cytoplasm"/>
    <property type="evidence" value="ECO:0007669"/>
    <property type="project" value="UniProtKB-SubCell"/>
</dbReference>
<dbReference type="InterPro" id="IPR002661">
    <property type="entry name" value="Ribosome_recyc_fac"/>
</dbReference>